<dbReference type="Proteomes" id="UP000501408">
    <property type="component" value="Chromosome 2"/>
</dbReference>
<proteinExistence type="predicted"/>
<sequence length="143" mass="16566">MFAWLSGLFEKEQLQSVVWVRDIMASNRKGSYAKYKNYYDRHVNRILKNYHKDFLRFEKFAARNYKYSDQSVFMAIKTASYAFQLGQLKVAACITAAVISKCNRAKQTDTQVHPKLYRAAVTLHKKILETGKSSRKASDKEPA</sequence>
<organism evidence="1 2">
    <name type="scientific">Salinivibrio costicola</name>
    <name type="common">Vibrio costicola</name>
    <dbReference type="NCBI Taxonomy" id="51367"/>
    <lineage>
        <taxon>Bacteria</taxon>
        <taxon>Pseudomonadati</taxon>
        <taxon>Pseudomonadota</taxon>
        <taxon>Gammaproteobacteria</taxon>
        <taxon>Vibrionales</taxon>
        <taxon>Vibrionaceae</taxon>
        <taxon>Salinivibrio</taxon>
    </lineage>
</organism>
<evidence type="ECO:0000313" key="2">
    <source>
        <dbReference type="Proteomes" id="UP000501408"/>
    </source>
</evidence>
<evidence type="ECO:0000313" key="1">
    <source>
        <dbReference type="EMBL" id="QIR07651.1"/>
    </source>
</evidence>
<protein>
    <recommendedName>
        <fullName evidence="3">Transposase</fullName>
    </recommendedName>
</protein>
<dbReference type="EMBL" id="CP050267">
    <property type="protein sequence ID" value="QIR07651.1"/>
    <property type="molecule type" value="Genomic_DNA"/>
</dbReference>
<evidence type="ECO:0008006" key="3">
    <source>
        <dbReference type="Google" id="ProtNLM"/>
    </source>
</evidence>
<keyword evidence="2" id="KW-1185">Reference proteome</keyword>
<reference evidence="1 2" key="1">
    <citation type="submission" date="2020-03" db="EMBL/GenBank/DDBJ databases">
        <title>Genome mining reveals the biosynthetic pathways of PHA and ectoines of the halophilic strain Salinivibrio costicola M318 isolated from fermented shrimp paste.</title>
        <authorList>
            <person name="Doan T.V."/>
            <person name="Tran L.T."/>
            <person name="Trieu T.A."/>
            <person name="Nguyen Q.V."/>
            <person name="Quach T.N."/>
            <person name="Phi T.Q."/>
            <person name="Kumar S."/>
        </authorList>
    </citation>
    <scope>NUCLEOTIDE SEQUENCE [LARGE SCALE GENOMIC DNA]</scope>
    <source>
        <strain evidence="1 2">M318</strain>
    </source>
</reference>
<name>A0ABX6KAU4_SALCS</name>
<accession>A0ABX6KAU4</accession>
<dbReference type="RefSeq" id="WP_069587867.1">
    <property type="nucleotide sequence ID" value="NZ_CP050267.1"/>
</dbReference>
<gene>
    <name evidence="1" type="ORF">HBA18_14685</name>
</gene>